<dbReference type="InterPro" id="IPR002035">
    <property type="entry name" value="VWF_A"/>
</dbReference>
<dbReference type="EMBL" id="KQ257450">
    <property type="protein sequence ID" value="KND04683.1"/>
    <property type="molecule type" value="Genomic_DNA"/>
</dbReference>
<feature type="domain" description="VWFA" evidence="2">
    <location>
        <begin position="3"/>
        <end position="129"/>
    </location>
</feature>
<accession>A0A0L0HUA4</accession>
<dbReference type="OrthoDB" id="17307at2759"/>
<dbReference type="GeneID" id="27684126"/>
<dbReference type="GO" id="GO:0032039">
    <property type="term" value="C:integrator complex"/>
    <property type="evidence" value="ECO:0007669"/>
    <property type="project" value="TreeGrafter"/>
</dbReference>
<dbReference type="SUPFAM" id="SSF53300">
    <property type="entry name" value="vWA-like"/>
    <property type="match status" value="1"/>
</dbReference>
<dbReference type="InterPro" id="IPR036465">
    <property type="entry name" value="vWFA_dom_sf"/>
</dbReference>
<dbReference type="Pfam" id="PF25462">
    <property type="entry name" value="Beta-barrel_INTS6"/>
    <property type="match status" value="1"/>
</dbReference>
<proteinExistence type="predicted"/>
<dbReference type="VEuPathDB" id="FungiDB:SPPG_00396"/>
<evidence type="ECO:0000313" key="4">
    <source>
        <dbReference type="EMBL" id="KND04683.1"/>
    </source>
</evidence>
<protein>
    <submittedName>
        <fullName evidence="4">Uncharacterized protein</fullName>
    </submittedName>
</protein>
<dbReference type="Pfam" id="PF13519">
    <property type="entry name" value="VWA_2"/>
    <property type="match status" value="1"/>
</dbReference>
<dbReference type="OMA" id="AFWPDST"/>
<dbReference type="Gene3D" id="3.40.50.410">
    <property type="entry name" value="von Willebrand factor, type A domain"/>
    <property type="match status" value="1"/>
</dbReference>
<dbReference type="AlphaFoldDB" id="A0A0L0HUA4"/>
<dbReference type="RefSeq" id="XP_016612722.1">
    <property type="nucleotide sequence ID" value="XM_016748725.1"/>
</dbReference>
<feature type="region of interest" description="Disordered" evidence="1">
    <location>
        <begin position="719"/>
        <end position="806"/>
    </location>
</feature>
<name>A0A0L0HUA4_SPIPD</name>
<evidence type="ECO:0000313" key="5">
    <source>
        <dbReference type="Proteomes" id="UP000053201"/>
    </source>
</evidence>
<dbReference type="eggNOG" id="KOG3768">
    <property type="taxonomic scope" value="Eukaryota"/>
</dbReference>
<feature type="compositionally biased region" description="Acidic residues" evidence="1">
    <location>
        <begin position="719"/>
        <end position="735"/>
    </location>
</feature>
<keyword evidence="5" id="KW-1185">Reference proteome</keyword>
<dbReference type="InterPro" id="IPR057413">
    <property type="entry name" value="Beta-barrel_INTS6"/>
</dbReference>
<feature type="compositionally biased region" description="Polar residues" evidence="1">
    <location>
        <begin position="601"/>
        <end position="613"/>
    </location>
</feature>
<dbReference type="STRING" id="645134.A0A0L0HUA4"/>
<evidence type="ECO:0000256" key="1">
    <source>
        <dbReference type="SAM" id="MobiDB-lite"/>
    </source>
</evidence>
<dbReference type="PANTHER" id="PTHR12957:SF2">
    <property type="entry name" value="INTEGRATOR COMPLEX SUBUNIT 6"/>
    <property type="match status" value="1"/>
</dbReference>
<dbReference type="PANTHER" id="PTHR12957">
    <property type="entry name" value="DEAD/H BOX POLYPEPTIDE 26/DICE1-RELATED"/>
    <property type="match status" value="1"/>
</dbReference>
<organism evidence="4 5">
    <name type="scientific">Spizellomyces punctatus (strain DAOM BR117)</name>
    <dbReference type="NCBI Taxonomy" id="645134"/>
    <lineage>
        <taxon>Eukaryota</taxon>
        <taxon>Fungi</taxon>
        <taxon>Fungi incertae sedis</taxon>
        <taxon>Chytridiomycota</taxon>
        <taxon>Chytridiomycota incertae sedis</taxon>
        <taxon>Chytridiomycetes</taxon>
        <taxon>Spizellomycetales</taxon>
        <taxon>Spizellomycetaceae</taxon>
        <taxon>Spizellomyces</taxon>
    </lineage>
</organism>
<dbReference type="InParanoid" id="A0A0L0HUA4"/>
<dbReference type="GO" id="GO:0034472">
    <property type="term" value="P:snRNA 3'-end processing"/>
    <property type="evidence" value="ECO:0007669"/>
    <property type="project" value="TreeGrafter"/>
</dbReference>
<feature type="domain" description="Integrator complex subunit 6-like beta-barrel" evidence="3">
    <location>
        <begin position="258"/>
        <end position="393"/>
    </location>
</feature>
<evidence type="ECO:0000259" key="2">
    <source>
        <dbReference type="Pfam" id="PF13519"/>
    </source>
</evidence>
<evidence type="ECO:0000259" key="3">
    <source>
        <dbReference type="Pfam" id="PF25462"/>
    </source>
</evidence>
<dbReference type="InterPro" id="IPR051113">
    <property type="entry name" value="Integrator_subunit6"/>
</dbReference>
<sequence>MIFVFVVDTSASMNRLFSENLTFLESAKAAIEHFFKWEHASSSRKDNRYMLVAYEEPYYKTLLDTDNDQMLLQELKILKATDLSTAGAAFAGTFDYLDNYRRRNSFDNIGRGRYPADLETTTMFWFTDGSGFMEQSEDSWVVSDDLNIPRLRTPGSKLYAEPYRWDQRLYTLWLTDEVGPNKEQVNKLSNDMGGQWWQIPNVRYLLQCIDNCMRPNGHPGVHPYAPVCNIEGVIVRLVEHPDTCKWISTPEQPGPPEEKLIVYSNKGSTHHFPIPESYWIPGSGADDASKLFNIPPRSAQPKIYFTKRDDVYPIPEGFPVDRFSIDQKSAIVRELMQQPGQPSWTLFVQNSDSTPGFGKPFGTLKYSGSSRTVSLYIMPYDFPKLFGLLLMLKRRQNPSGIISDIVSDIGDYIRSVPIYYREPLKKAFATINLMHIWPKDVVHDYHVGIEHVSHEAVRKAKTEALAVQQIVQQRRSASRLRSHPQHAESQNVQIPNIVDIPRDQLATKLQQIKASVMNAVQGQREQKRPSQEDEDHLHMLPISEMGNYAPRMAKQQRLRDPFEDDDVARQRERNMFGNPYRMDKKISIDEEDEASQLEVNISDTATDASSEVSTSRRKRKWRSVSPSIRPYNRHRVPRLSPSPAPVLVMPPVLSWKEIKEGKVDVTSMKKKAQEEYIQKRSALRDASPVDIKESPRDQVKTETPNRVSDWLVGVHIEAIEDSDEEEQALSEDMDTDPNTHMPPDGDAFAGKQAGAAPVDRTNEIRPPAAAGGTTGLIAHPTGVANQARKGPKRKTPSPEPDGAYDGQVQQKWGRWDSFVDVRRRIHSLIWRLPRDYNQNRVLKTLDVTAETTHLTTDDKHRILKHAIRAGNAFRRQLVAFHAQSLLDGGRFPEPSGDIWWNDPPTHEDGFGQNGRTGSHYASPWHILEPNGS</sequence>
<dbReference type="Proteomes" id="UP000053201">
    <property type="component" value="Unassembled WGS sequence"/>
</dbReference>
<reference evidence="4 5" key="1">
    <citation type="submission" date="2009-08" db="EMBL/GenBank/DDBJ databases">
        <title>The Genome Sequence of Spizellomyces punctatus strain DAOM BR117.</title>
        <authorList>
            <consortium name="The Broad Institute Genome Sequencing Platform"/>
            <person name="Russ C."/>
            <person name="Cuomo C."/>
            <person name="Shea T."/>
            <person name="Young S.K."/>
            <person name="Zeng Q."/>
            <person name="Koehrsen M."/>
            <person name="Haas B."/>
            <person name="Borodovsky M."/>
            <person name="Guigo R."/>
            <person name="Alvarado L."/>
            <person name="Berlin A."/>
            <person name="Bochicchio J."/>
            <person name="Borenstein D."/>
            <person name="Chapman S."/>
            <person name="Chen Z."/>
            <person name="Engels R."/>
            <person name="Freedman E."/>
            <person name="Gellesch M."/>
            <person name="Goldberg J."/>
            <person name="Griggs A."/>
            <person name="Gujja S."/>
            <person name="Heiman D."/>
            <person name="Hepburn T."/>
            <person name="Howarth C."/>
            <person name="Jen D."/>
            <person name="Larson L."/>
            <person name="Lewis B."/>
            <person name="Mehta T."/>
            <person name="Park D."/>
            <person name="Pearson M."/>
            <person name="Roberts A."/>
            <person name="Saif S."/>
            <person name="Shenoy N."/>
            <person name="Sisk P."/>
            <person name="Stolte C."/>
            <person name="Sykes S."/>
            <person name="Thomson T."/>
            <person name="Walk T."/>
            <person name="White J."/>
            <person name="Yandava C."/>
            <person name="Burger G."/>
            <person name="Gray M.W."/>
            <person name="Holland P.W.H."/>
            <person name="King N."/>
            <person name="Lang F.B.F."/>
            <person name="Roger A.J."/>
            <person name="Ruiz-Trillo I."/>
            <person name="Lander E."/>
            <person name="Nusbaum C."/>
        </authorList>
    </citation>
    <scope>NUCLEOTIDE SEQUENCE [LARGE SCALE GENOMIC DNA]</scope>
    <source>
        <strain evidence="4 5">DAOM BR117</strain>
    </source>
</reference>
<feature type="region of interest" description="Disordered" evidence="1">
    <location>
        <begin position="601"/>
        <end position="621"/>
    </location>
</feature>
<gene>
    <name evidence="4" type="ORF">SPPG_00396</name>
</gene>